<evidence type="ECO:0000313" key="3">
    <source>
        <dbReference type="Proteomes" id="UP001060414"/>
    </source>
</evidence>
<dbReference type="Proteomes" id="UP001060414">
    <property type="component" value="Chromosome"/>
</dbReference>
<keyword evidence="3" id="KW-1185">Reference proteome</keyword>
<dbReference type="InterPro" id="IPR012337">
    <property type="entry name" value="RNaseH-like_sf"/>
</dbReference>
<sequence>MTFPRFNIEQSDSEFYTSQSGVALVGLAINRFTSLNSRVAKAAPCKGVATADVLRCYLGLLCQGKSDFEAIRPFFEDDAFFAAALGVNKVPSPETLRQRMDAVAEATMRIVDFCTVEFLKKAKAEFSTLETGHMPLDLDVFTQDNSNTKKEGASWTYRKFHGFAPIAAWLGLEGWCLEIEHRPGSQHAQEGFVPFLLRAIHKSRQLTEAPLLVRLDSAHDAMATLVALKQENVDFIVKWNPRGTDVPARAGEVFAHGKMIQQDKKGRIAIMTQTIERTYQDEDGEKQTIKLRRVLRATERYFEKDGTELLVPDIEIEGWWTSLSVAKDKVIELYKGHALCEQYHSELKSDMGLERLPSGKFATNTLVMHCAGLAYNILRAVGQVGLMSGKQRRRAKQRRRLKTVIQDLVYFAGRFIRHAHTLTLRFSRHAHDQYDAFSRTYRRFAYG</sequence>
<dbReference type="NCBIfam" id="NF033539">
    <property type="entry name" value="transpos_IS1380"/>
    <property type="match status" value="1"/>
</dbReference>
<dbReference type="Pfam" id="PF13701">
    <property type="entry name" value="DDE_Tnp_1_4"/>
    <property type="match status" value="1"/>
</dbReference>
<gene>
    <name evidence="2" type="ORF">L9S41_19020</name>
</gene>
<dbReference type="RefSeq" id="WP_260748100.1">
    <property type="nucleotide sequence ID" value="NZ_CP092109.1"/>
</dbReference>
<dbReference type="InterPro" id="IPR047960">
    <property type="entry name" value="Transpos_IS1380"/>
</dbReference>
<reference evidence="2" key="1">
    <citation type="journal article" date="2022" name="Environ. Microbiol.">
        <title>Geoalkalibacter halelectricus SAP #1 sp. nov. possessing extracellular electron transfer and mineral#reducing capabilities from a haloalkaline environment.</title>
        <authorList>
            <person name="Yadav S."/>
            <person name="Singh R."/>
            <person name="Sundharam S.S."/>
            <person name="Chaudhary S."/>
            <person name="Krishnamurthi S."/>
            <person name="Patil S.A."/>
        </authorList>
    </citation>
    <scope>NUCLEOTIDE SEQUENCE</scope>
    <source>
        <strain evidence="2">SAP-1</strain>
    </source>
</reference>
<protein>
    <submittedName>
        <fullName evidence="2">IS1380 family transposase</fullName>
    </submittedName>
</protein>
<dbReference type="SUPFAM" id="SSF53098">
    <property type="entry name" value="Ribonuclease H-like"/>
    <property type="match status" value="1"/>
</dbReference>
<proteinExistence type="predicted"/>
<name>A0ABY5ZLL8_9BACT</name>
<accession>A0ABY5ZLL8</accession>
<dbReference type="EMBL" id="CP092109">
    <property type="protein sequence ID" value="UWZ79749.1"/>
    <property type="molecule type" value="Genomic_DNA"/>
</dbReference>
<evidence type="ECO:0000259" key="1">
    <source>
        <dbReference type="Pfam" id="PF13701"/>
    </source>
</evidence>
<dbReference type="InterPro" id="IPR025668">
    <property type="entry name" value="Tnp_DDE_dom"/>
</dbReference>
<organism evidence="2 3">
    <name type="scientific">Geoalkalibacter halelectricus</name>
    <dbReference type="NCBI Taxonomy" id="2847045"/>
    <lineage>
        <taxon>Bacteria</taxon>
        <taxon>Pseudomonadati</taxon>
        <taxon>Thermodesulfobacteriota</taxon>
        <taxon>Desulfuromonadia</taxon>
        <taxon>Desulfuromonadales</taxon>
        <taxon>Geoalkalibacteraceae</taxon>
        <taxon>Geoalkalibacter</taxon>
    </lineage>
</organism>
<evidence type="ECO:0000313" key="2">
    <source>
        <dbReference type="EMBL" id="UWZ79749.1"/>
    </source>
</evidence>
<feature type="domain" description="Transposase DDE" evidence="1">
    <location>
        <begin position="62"/>
        <end position="433"/>
    </location>
</feature>